<protein>
    <recommendedName>
        <fullName evidence="4">DUF3306 domain-containing protein</fullName>
    </recommendedName>
</protein>
<dbReference type="STRING" id="990712.SAMN05216257_10528"/>
<evidence type="ECO:0000256" key="1">
    <source>
        <dbReference type="SAM" id="MobiDB-lite"/>
    </source>
</evidence>
<dbReference type="EMBL" id="FNFV01000005">
    <property type="protein sequence ID" value="SDK83240.1"/>
    <property type="molecule type" value="Genomic_DNA"/>
</dbReference>
<dbReference type="RefSeq" id="WP_092500642.1">
    <property type="nucleotide sequence ID" value="NZ_FNFV01000005.1"/>
</dbReference>
<proteinExistence type="predicted"/>
<evidence type="ECO:0000313" key="2">
    <source>
        <dbReference type="EMBL" id="SDK83240.1"/>
    </source>
</evidence>
<feature type="compositionally biased region" description="Low complexity" evidence="1">
    <location>
        <begin position="227"/>
        <end position="239"/>
    </location>
</feature>
<dbReference type="AlphaFoldDB" id="A0A1G9F4H2"/>
<keyword evidence="3" id="KW-1185">Reference proteome</keyword>
<evidence type="ECO:0008006" key="4">
    <source>
        <dbReference type="Google" id="ProtNLM"/>
    </source>
</evidence>
<dbReference type="Proteomes" id="UP000199328">
    <property type="component" value="Unassembled WGS sequence"/>
</dbReference>
<feature type="compositionally biased region" description="Basic residues" evidence="1">
    <location>
        <begin position="12"/>
        <end position="24"/>
    </location>
</feature>
<organism evidence="2 3">
    <name type="scientific">Meinhardsimonia xiamenensis</name>
    <dbReference type="NCBI Taxonomy" id="990712"/>
    <lineage>
        <taxon>Bacteria</taxon>
        <taxon>Pseudomonadati</taxon>
        <taxon>Pseudomonadota</taxon>
        <taxon>Alphaproteobacteria</taxon>
        <taxon>Rhodobacterales</taxon>
        <taxon>Paracoccaceae</taxon>
        <taxon>Meinhardsimonia</taxon>
    </lineage>
</organism>
<dbReference type="InterPro" id="IPR021735">
    <property type="entry name" value="DUF3306"/>
</dbReference>
<feature type="compositionally biased region" description="Basic residues" evidence="1">
    <location>
        <begin position="258"/>
        <end position="267"/>
    </location>
</feature>
<reference evidence="3" key="1">
    <citation type="submission" date="2016-10" db="EMBL/GenBank/DDBJ databases">
        <authorList>
            <person name="Varghese N."/>
            <person name="Submissions S."/>
        </authorList>
    </citation>
    <scope>NUCLEOTIDE SEQUENCE [LARGE SCALE GENOMIC DNA]</scope>
    <source>
        <strain evidence="3">CGMCC 1.10789</strain>
    </source>
</reference>
<dbReference type="OrthoDB" id="8100830at2"/>
<evidence type="ECO:0000313" key="3">
    <source>
        <dbReference type="Proteomes" id="UP000199328"/>
    </source>
</evidence>
<gene>
    <name evidence="2" type="ORF">SAMN05216257_10528</name>
</gene>
<dbReference type="Pfam" id="PF11748">
    <property type="entry name" value="DUF3306"/>
    <property type="match status" value="1"/>
</dbReference>
<name>A0A1G9F4H2_9RHOB</name>
<feature type="region of interest" description="Disordered" evidence="1">
    <location>
        <begin position="1"/>
        <end position="82"/>
    </location>
</feature>
<feature type="region of interest" description="Disordered" evidence="1">
    <location>
        <begin position="195"/>
        <end position="267"/>
    </location>
</feature>
<feature type="compositionally biased region" description="Basic and acidic residues" evidence="1">
    <location>
        <begin position="245"/>
        <end position="254"/>
    </location>
</feature>
<sequence length="267" mass="28246">MSGAPDSLFSRWSRRKLAGRRRAGHAAPGGEGEGGEERHVPETATEATTESAARAATGAAAKPTAPAAAELAPPAPGDSVQEGAAAREVLEKLGLPDPDTLGPGDDFRAFMAREVPAFLRRRALRRLWRLNPVLANIDGLVDHGEDFHSPEFRPAVLTTAYQVGKGMILQEAPAPEEVSSPVADTANRSVEMTSFPQAAAADEHPATRAPEAGTRRAEESAPDDDGAAPVAREAAQARQTSGAEAHSRPEDRPARLPRPARMRFRPA</sequence>
<accession>A0A1G9F4H2</accession>
<feature type="compositionally biased region" description="Low complexity" evidence="1">
    <location>
        <begin position="42"/>
        <end position="72"/>
    </location>
</feature>